<name>A0A553I1Q3_9PEZI</name>
<evidence type="ECO:0008006" key="3">
    <source>
        <dbReference type="Google" id="ProtNLM"/>
    </source>
</evidence>
<organism evidence="1 2">
    <name type="scientific">Xylaria flabelliformis</name>
    <dbReference type="NCBI Taxonomy" id="2512241"/>
    <lineage>
        <taxon>Eukaryota</taxon>
        <taxon>Fungi</taxon>
        <taxon>Dikarya</taxon>
        <taxon>Ascomycota</taxon>
        <taxon>Pezizomycotina</taxon>
        <taxon>Sordariomycetes</taxon>
        <taxon>Xylariomycetidae</taxon>
        <taxon>Xylariales</taxon>
        <taxon>Xylariaceae</taxon>
        <taxon>Xylaria</taxon>
    </lineage>
</organism>
<protein>
    <recommendedName>
        <fullName evidence="3">F-box domain-containing protein</fullName>
    </recommendedName>
</protein>
<keyword evidence="2" id="KW-1185">Reference proteome</keyword>
<reference evidence="2" key="1">
    <citation type="submission" date="2019-06" db="EMBL/GenBank/DDBJ databases">
        <title>Draft genome sequence of the griseofulvin-producing fungus Xylaria cubensis strain G536.</title>
        <authorList>
            <person name="Mead M.E."/>
            <person name="Raja H.A."/>
            <person name="Steenwyk J.L."/>
            <person name="Knowles S.L."/>
            <person name="Oberlies N.H."/>
            <person name="Rokas A."/>
        </authorList>
    </citation>
    <scope>NUCLEOTIDE SEQUENCE [LARGE SCALE GENOMIC DNA]</scope>
    <source>
        <strain evidence="2">G536</strain>
    </source>
</reference>
<dbReference type="Proteomes" id="UP000319160">
    <property type="component" value="Unassembled WGS sequence"/>
</dbReference>
<evidence type="ECO:0000313" key="1">
    <source>
        <dbReference type="EMBL" id="TRX94136.1"/>
    </source>
</evidence>
<accession>A0A553I1Q3</accession>
<dbReference type="OrthoDB" id="5372935at2759"/>
<sequence>MDPDKDKWFIQRGSFGSKSIALRPKPSHRLSSTAKWKSRGPFRLFDLPPELRAQIFNLALLDCEEQVQVLQIFLVSQRLYAEAAEIFYHHIWLDLTDRTEPPGLLAGPITPLSPRLHVRTMDLKIYPKNNIRSFNEFYVPLLREMAAQGSLHTLHLEINGRFPRLDFWTDHWSDDEDFCETEIPLLIGPETKINYSGPAFLATQPFQTFLDFISDPRIPKVMLYISSADHYKFWCECHRKFSSQHKLPCVGGSWGGKSKRLRVNQKHLLRLFRNVRAVQASNSAPSSRPSGVPTRST</sequence>
<proteinExistence type="predicted"/>
<dbReference type="AlphaFoldDB" id="A0A553I1Q3"/>
<gene>
    <name evidence="1" type="ORF">FHL15_004904</name>
</gene>
<evidence type="ECO:0000313" key="2">
    <source>
        <dbReference type="Proteomes" id="UP000319160"/>
    </source>
</evidence>
<comment type="caution">
    <text evidence="1">The sequence shown here is derived from an EMBL/GenBank/DDBJ whole genome shotgun (WGS) entry which is preliminary data.</text>
</comment>
<dbReference type="EMBL" id="VFLP01000024">
    <property type="protein sequence ID" value="TRX94136.1"/>
    <property type="molecule type" value="Genomic_DNA"/>
</dbReference>